<evidence type="ECO:0000256" key="5">
    <source>
        <dbReference type="SAM" id="Coils"/>
    </source>
</evidence>
<accession>A0ABM0VXY6</accession>
<keyword evidence="6" id="KW-0812">Transmembrane</keyword>
<sequence length="153" mass="17322">MSSSSVTSGVVGERGVPSKCVCSLGVTIFTSKTQENPGRPFFRCASKRDANSWTTKKDNHLFKWVEDAVFEEVEDALPRVAIMANEISKAKCEANELKAMIQELKDEEMISKMELHNCKVCFKVCFVWLCVITIMLVYVMYDQGKEKKVVFGY</sequence>
<keyword evidence="6" id="KW-0472">Membrane</keyword>
<keyword evidence="8" id="KW-1185">Reference proteome</keyword>
<keyword evidence="5" id="KW-0175">Coiled coil</keyword>
<keyword evidence="1" id="KW-0479">Metal-binding</keyword>
<evidence type="ECO:0000256" key="2">
    <source>
        <dbReference type="ARBA" id="ARBA00022771"/>
    </source>
</evidence>
<dbReference type="InterPro" id="IPR010666">
    <property type="entry name" value="Znf_GRF"/>
</dbReference>
<evidence type="ECO:0000259" key="7">
    <source>
        <dbReference type="PROSITE" id="PS51999"/>
    </source>
</evidence>
<evidence type="ECO:0000313" key="9">
    <source>
        <dbReference type="RefSeq" id="XP_010462790.1"/>
    </source>
</evidence>
<feature type="coiled-coil region" evidence="5">
    <location>
        <begin position="80"/>
        <end position="107"/>
    </location>
</feature>
<keyword evidence="2 4" id="KW-0863">Zinc-finger</keyword>
<evidence type="ECO:0000256" key="6">
    <source>
        <dbReference type="SAM" id="Phobius"/>
    </source>
</evidence>
<feature type="domain" description="GRF-type" evidence="7">
    <location>
        <begin position="20"/>
        <end position="68"/>
    </location>
</feature>
<reference evidence="8" key="1">
    <citation type="journal article" date="2014" name="Nat. Commun.">
        <title>The emerging biofuel crop Camelina sativa retains a highly undifferentiated hexaploid genome structure.</title>
        <authorList>
            <person name="Kagale S."/>
            <person name="Koh C."/>
            <person name="Nixon J."/>
            <person name="Bollina V."/>
            <person name="Clarke W.E."/>
            <person name="Tuteja R."/>
            <person name="Spillane C."/>
            <person name="Robinson S.J."/>
            <person name="Links M.G."/>
            <person name="Clarke C."/>
            <person name="Higgins E.E."/>
            <person name="Huebert T."/>
            <person name="Sharpe A.G."/>
            <person name="Parkin I.A."/>
        </authorList>
    </citation>
    <scope>NUCLEOTIDE SEQUENCE [LARGE SCALE GENOMIC DNA]</scope>
    <source>
        <strain evidence="8">cv. DH55</strain>
    </source>
</reference>
<organism evidence="8 9">
    <name type="scientific">Camelina sativa</name>
    <name type="common">False flax</name>
    <name type="synonym">Myagrum sativum</name>
    <dbReference type="NCBI Taxonomy" id="90675"/>
    <lineage>
        <taxon>Eukaryota</taxon>
        <taxon>Viridiplantae</taxon>
        <taxon>Streptophyta</taxon>
        <taxon>Embryophyta</taxon>
        <taxon>Tracheophyta</taxon>
        <taxon>Spermatophyta</taxon>
        <taxon>Magnoliopsida</taxon>
        <taxon>eudicotyledons</taxon>
        <taxon>Gunneridae</taxon>
        <taxon>Pentapetalae</taxon>
        <taxon>rosids</taxon>
        <taxon>malvids</taxon>
        <taxon>Brassicales</taxon>
        <taxon>Brassicaceae</taxon>
        <taxon>Camelineae</taxon>
        <taxon>Camelina</taxon>
    </lineage>
</organism>
<dbReference type="Proteomes" id="UP000694864">
    <property type="component" value="Chromosome 14"/>
</dbReference>
<name>A0ABM0VXY6_CAMSA</name>
<proteinExistence type="predicted"/>
<dbReference type="RefSeq" id="XP_010462790.1">
    <property type="nucleotide sequence ID" value="XM_010464488.1"/>
</dbReference>
<evidence type="ECO:0000256" key="1">
    <source>
        <dbReference type="ARBA" id="ARBA00022723"/>
    </source>
</evidence>
<keyword evidence="3" id="KW-0862">Zinc</keyword>
<evidence type="ECO:0000313" key="8">
    <source>
        <dbReference type="Proteomes" id="UP000694864"/>
    </source>
</evidence>
<feature type="transmembrane region" description="Helical" evidence="6">
    <location>
        <begin position="120"/>
        <end position="141"/>
    </location>
</feature>
<evidence type="ECO:0000256" key="3">
    <source>
        <dbReference type="ARBA" id="ARBA00022833"/>
    </source>
</evidence>
<reference evidence="9" key="2">
    <citation type="submission" date="2025-08" db="UniProtKB">
        <authorList>
            <consortium name="RefSeq"/>
        </authorList>
    </citation>
    <scope>IDENTIFICATION</scope>
    <source>
        <tissue evidence="9">Leaf</tissue>
    </source>
</reference>
<protein>
    <submittedName>
        <fullName evidence="9">Uncharacterized protein At1g43920, Chloroplastic-like</fullName>
    </submittedName>
</protein>
<dbReference type="PANTHER" id="PTHR33248">
    <property type="entry name" value="ZINC ION-BINDING PROTEIN"/>
    <property type="match status" value="1"/>
</dbReference>
<keyword evidence="6" id="KW-1133">Transmembrane helix</keyword>
<dbReference type="PROSITE" id="PS51999">
    <property type="entry name" value="ZF_GRF"/>
    <property type="match status" value="1"/>
</dbReference>
<evidence type="ECO:0000256" key="4">
    <source>
        <dbReference type="PROSITE-ProRule" id="PRU01343"/>
    </source>
</evidence>
<dbReference type="GeneID" id="104743400"/>
<gene>
    <name evidence="9" type="primary">LOC104743400</name>
</gene>